<organism evidence="1 2">
    <name type="scientific">Apatococcus fuscideae</name>
    <dbReference type="NCBI Taxonomy" id="2026836"/>
    <lineage>
        <taxon>Eukaryota</taxon>
        <taxon>Viridiplantae</taxon>
        <taxon>Chlorophyta</taxon>
        <taxon>core chlorophytes</taxon>
        <taxon>Trebouxiophyceae</taxon>
        <taxon>Chlorellales</taxon>
        <taxon>Chlorellaceae</taxon>
        <taxon>Apatococcus</taxon>
    </lineage>
</organism>
<sequence>MLEGTTVNCLRRVAARTHEATSHRWTPKIFCSSVVVLSMNWSASWLTGLIGPPMGFNNLRALCPLCHIR</sequence>
<dbReference type="AlphaFoldDB" id="A0AAW1T408"/>
<dbReference type="Proteomes" id="UP001485043">
    <property type="component" value="Unassembled WGS sequence"/>
</dbReference>
<dbReference type="EMBL" id="JALJOV010000470">
    <property type="protein sequence ID" value="KAK9863443.1"/>
    <property type="molecule type" value="Genomic_DNA"/>
</dbReference>
<reference evidence="1 2" key="1">
    <citation type="journal article" date="2024" name="Nat. Commun.">
        <title>Phylogenomics reveals the evolutionary origins of lichenization in chlorophyte algae.</title>
        <authorList>
            <person name="Puginier C."/>
            <person name="Libourel C."/>
            <person name="Otte J."/>
            <person name="Skaloud P."/>
            <person name="Haon M."/>
            <person name="Grisel S."/>
            <person name="Petersen M."/>
            <person name="Berrin J.G."/>
            <person name="Delaux P.M."/>
            <person name="Dal Grande F."/>
            <person name="Keller J."/>
        </authorList>
    </citation>
    <scope>NUCLEOTIDE SEQUENCE [LARGE SCALE GENOMIC DNA]</scope>
    <source>
        <strain evidence="1 2">SAG 2523</strain>
    </source>
</reference>
<accession>A0AAW1T408</accession>
<evidence type="ECO:0000313" key="1">
    <source>
        <dbReference type="EMBL" id="KAK9863443.1"/>
    </source>
</evidence>
<keyword evidence="2" id="KW-1185">Reference proteome</keyword>
<name>A0AAW1T408_9CHLO</name>
<evidence type="ECO:0000313" key="2">
    <source>
        <dbReference type="Proteomes" id="UP001485043"/>
    </source>
</evidence>
<comment type="caution">
    <text evidence="1">The sequence shown here is derived from an EMBL/GenBank/DDBJ whole genome shotgun (WGS) entry which is preliminary data.</text>
</comment>
<proteinExistence type="predicted"/>
<gene>
    <name evidence="1" type="ORF">WJX84_000035</name>
</gene>
<protein>
    <submittedName>
        <fullName evidence="1">Uncharacterized protein</fullName>
    </submittedName>
</protein>